<keyword evidence="37" id="KW-1185">Reference proteome</keyword>
<keyword evidence="27 32" id="KW-0009">Actin-binding</keyword>
<keyword evidence="29" id="KW-0966">Cell projection</keyword>
<keyword evidence="14" id="KW-0963">Cytoplasm</keyword>
<dbReference type="GO" id="GO:0032587">
    <property type="term" value="C:ruffle membrane"/>
    <property type="evidence" value="ECO:0007669"/>
    <property type="project" value="UniProtKB-SubCell"/>
</dbReference>
<dbReference type="PROSITE" id="PS51844">
    <property type="entry name" value="SH3_LIKE"/>
    <property type="match status" value="1"/>
</dbReference>
<feature type="domain" description="Myosin motor" evidence="34">
    <location>
        <begin position="57"/>
        <end position="707"/>
    </location>
</feature>
<reference evidence="36" key="1">
    <citation type="submission" date="2025-08" db="UniProtKB">
        <authorList>
            <consortium name="Ensembl"/>
        </authorList>
    </citation>
    <scope>IDENTIFICATION</scope>
</reference>
<keyword evidence="26" id="KW-0168">Coated pit</keyword>
<dbReference type="CDD" id="cd22294">
    <property type="entry name" value="MYO6_MIU_linker"/>
    <property type="match status" value="1"/>
</dbReference>
<evidence type="ECO:0000256" key="5">
    <source>
        <dbReference type="ARBA" id="ARBA00004486"/>
    </source>
</evidence>
<evidence type="ECO:0000256" key="17">
    <source>
        <dbReference type="ARBA" id="ARBA00022740"/>
    </source>
</evidence>
<evidence type="ECO:0000256" key="12">
    <source>
        <dbReference type="ARBA" id="ARBA00022448"/>
    </source>
</evidence>
<organism evidence="36 37">
    <name type="scientific">Sinocyclocheilus rhinocerous</name>
    <dbReference type="NCBI Taxonomy" id="307959"/>
    <lineage>
        <taxon>Eukaryota</taxon>
        <taxon>Metazoa</taxon>
        <taxon>Chordata</taxon>
        <taxon>Craniata</taxon>
        <taxon>Vertebrata</taxon>
        <taxon>Euteleostomi</taxon>
        <taxon>Actinopterygii</taxon>
        <taxon>Neopterygii</taxon>
        <taxon>Teleostei</taxon>
        <taxon>Ostariophysi</taxon>
        <taxon>Cypriniformes</taxon>
        <taxon>Cyprinidae</taxon>
        <taxon>Cyprininae</taxon>
        <taxon>Sinocyclocheilus</taxon>
    </lineage>
</organism>
<dbReference type="FunFam" id="1.20.120.720:FF:000005">
    <property type="entry name" value="unconventional myosin-VI isoform X1"/>
    <property type="match status" value="1"/>
</dbReference>
<dbReference type="CDD" id="cd21759">
    <property type="entry name" value="CBD_MYO6-like"/>
    <property type="match status" value="1"/>
</dbReference>
<evidence type="ECO:0000256" key="11">
    <source>
        <dbReference type="ARBA" id="ARBA00015382"/>
    </source>
</evidence>
<evidence type="ECO:0000256" key="8">
    <source>
        <dbReference type="ARBA" id="ARBA00004600"/>
    </source>
</evidence>
<dbReference type="Gene3D" id="3.30.70.1590">
    <property type="match status" value="1"/>
</dbReference>
<evidence type="ECO:0000256" key="13">
    <source>
        <dbReference type="ARBA" id="ARBA00022475"/>
    </source>
</evidence>
<dbReference type="FunFam" id="3.30.70.1590:FF:000002">
    <property type="entry name" value="unconventional myosin-VI isoform X1"/>
    <property type="match status" value="1"/>
</dbReference>
<keyword evidence="13" id="KW-1003">Cell membrane</keyword>
<evidence type="ECO:0000313" key="37">
    <source>
        <dbReference type="Proteomes" id="UP000472270"/>
    </source>
</evidence>
<evidence type="ECO:0000256" key="33">
    <source>
        <dbReference type="SAM" id="MobiDB-lite"/>
    </source>
</evidence>
<dbReference type="PANTHER" id="PTHR13140">
    <property type="entry name" value="MYOSIN"/>
    <property type="match status" value="1"/>
</dbReference>
<dbReference type="SUPFAM" id="SSF52540">
    <property type="entry name" value="P-loop containing nucleoside triphosphate hydrolases"/>
    <property type="match status" value="1"/>
</dbReference>
<keyword evidence="15" id="KW-0597">Phosphoprotein</keyword>
<dbReference type="GO" id="GO:0000146">
    <property type="term" value="F:microfilament motor activity"/>
    <property type="evidence" value="ECO:0007669"/>
    <property type="project" value="TreeGrafter"/>
</dbReference>
<dbReference type="FunFam" id="1.10.10.820:FF:000005">
    <property type="entry name" value="unconventional myosin-VI isoform X2"/>
    <property type="match status" value="1"/>
</dbReference>
<keyword evidence="24" id="KW-0472">Membrane</keyword>
<keyword evidence="17" id="KW-1009">Hearing</keyword>
<dbReference type="GO" id="GO:0030136">
    <property type="term" value="C:clathrin-coated vesicle"/>
    <property type="evidence" value="ECO:0007669"/>
    <property type="project" value="UniProtKB-SubCell"/>
</dbReference>
<evidence type="ECO:0000256" key="2">
    <source>
        <dbReference type="ARBA" id="ARBA00004123"/>
    </source>
</evidence>
<evidence type="ECO:0000256" key="21">
    <source>
        <dbReference type="ARBA" id="ARBA00022927"/>
    </source>
</evidence>
<evidence type="ECO:0000256" key="27">
    <source>
        <dbReference type="ARBA" id="ARBA00023203"/>
    </source>
</evidence>
<dbReference type="GO" id="GO:0042491">
    <property type="term" value="P:inner ear auditory receptor cell differentiation"/>
    <property type="evidence" value="ECO:0007669"/>
    <property type="project" value="TreeGrafter"/>
</dbReference>
<dbReference type="GO" id="GO:0030048">
    <property type="term" value="P:actin filament-based movement"/>
    <property type="evidence" value="ECO:0007669"/>
    <property type="project" value="TreeGrafter"/>
</dbReference>
<dbReference type="PANTHER" id="PTHR13140:SF745">
    <property type="entry name" value="UNCONVENTIONAL MYOSIN-VI"/>
    <property type="match status" value="1"/>
</dbReference>
<dbReference type="GO" id="GO:0006897">
    <property type="term" value="P:endocytosis"/>
    <property type="evidence" value="ECO:0007669"/>
    <property type="project" value="UniProtKB-KW"/>
</dbReference>
<dbReference type="GO" id="GO:0007605">
    <property type="term" value="P:sensory perception of sound"/>
    <property type="evidence" value="ECO:0007669"/>
    <property type="project" value="UniProtKB-KW"/>
</dbReference>
<dbReference type="InterPro" id="IPR027417">
    <property type="entry name" value="P-loop_NTPase"/>
</dbReference>
<evidence type="ECO:0000256" key="15">
    <source>
        <dbReference type="ARBA" id="ARBA00022553"/>
    </source>
</evidence>
<dbReference type="Proteomes" id="UP000472270">
    <property type="component" value="Unassembled WGS sequence"/>
</dbReference>
<dbReference type="InterPro" id="IPR008989">
    <property type="entry name" value="Myosin_S1_N"/>
</dbReference>
<dbReference type="CDD" id="cd22249">
    <property type="entry name" value="UDM1_RNF168_RNF169-like"/>
    <property type="match status" value="1"/>
</dbReference>
<dbReference type="FunFam" id="2.30.30.360:FF:000002">
    <property type="entry name" value="Unconventional myosin-VI"/>
    <property type="match status" value="1"/>
</dbReference>
<feature type="domain" description="Myosin N-terminal SH3-like" evidence="35">
    <location>
        <begin position="2"/>
        <end position="53"/>
    </location>
</feature>
<dbReference type="InterPro" id="IPR032412">
    <property type="entry name" value="Myosin-VI_CBD"/>
</dbReference>
<evidence type="ECO:0000256" key="22">
    <source>
        <dbReference type="ARBA" id="ARBA00023034"/>
    </source>
</evidence>
<evidence type="ECO:0000256" key="32">
    <source>
        <dbReference type="PROSITE-ProRule" id="PRU00782"/>
    </source>
</evidence>
<protein>
    <recommendedName>
        <fullName evidence="11">Unconventional myosin-VI</fullName>
    </recommendedName>
    <alternativeName>
        <fullName evidence="31">Unconventional myosin-6</fullName>
    </alternativeName>
</protein>
<dbReference type="GO" id="GO:0005905">
    <property type="term" value="C:clathrin-coated pit"/>
    <property type="evidence" value="ECO:0007669"/>
    <property type="project" value="UniProtKB-SubCell"/>
</dbReference>
<dbReference type="SMART" id="SM00242">
    <property type="entry name" value="MYSc"/>
    <property type="match status" value="1"/>
</dbReference>
<evidence type="ECO:0000256" key="19">
    <source>
        <dbReference type="ARBA" id="ARBA00022840"/>
    </source>
</evidence>
<dbReference type="Pfam" id="PF00063">
    <property type="entry name" value="Myosin_head"/>
    <property type="match status" value="2"/>
</dbReference>
<dbReference type="FunFam" id="1.20.58.530:FF:000006">
    <property type="entry name" value="Putative unconventional myosin-VI"/>
    <property type="match status" value="1"/>
</dbReference>
<keyword evidence="19" id="KW-0067">ATP-binding</keyword>
<keyword evidence="18" id="KW-0547">Nucleotide-binding</keyword>
<dbReference type="Pfam" id="PF16521">
    <property type="entry name" value="Myosin-VI_CBD"/>
    <property type="match status" value="1"/>
</dbReference>
<evidence type="ECO:0000256" key="1">
    <source>
        <dbReference type="ARBA" id="ARBA00004105"/>
    </source>
</evidence>
<dbReference type="Gene3D" id="1.10.10.820">
    <property type="match status" value="1"/>
</dbReference>
<evidence type="ECO:0000256" key="29">
    <source>
        <dbReference type="ARBA" id="ARBA00023273"/>
    </source>
</evidence>
<evidence type="ECO:0000256" key="6">
    <source>
        <dbReference type="ARBA" id="ARBA00004514"/>
    </source>
</evidence>
<comment type="similarity">
    <text evidence="10 32">Belongs to the TRAFAC class myosin-kinesin ATPase superfamily. Myosin family.</text>
</comment>
<dbReference type="InterPro" id="IPR036114">
    <property type="entry name" value="MYSc_Myo6"/>
</dbReference>
<comment type="subcellular location">
    <subcellularLocation>
        <location evidence="5">Cell projection</location>
        <location evidence="5">Filopodium</location>
    </subcellularLocation>
    <subcellularLocation>
        <location evidence="1">Cell projection</location>
        <location evidence="1">Microvillus</location>
    </subcellularLocation>
    <subcellularLocation>
        <location evidence="9">Cell projection</location>
        <location evidence="9">Ruffle membrane</location>
    </subcellularLocation>
    <subcellularLocation>
        <location evidence="6">Cytoplasm</location>
        <location evidence="6">Cytosol</location>
    </subcellularLocation>
    <subcellularLocation>
        <location evidence="7">Cytoplasm</location>
        <location evidence="7">Perinuclear region</location>
    </subcellularLocation>
    <subcellularLocation>
        <location evidence="3">Cytoplasmic vesicle</location>
        <location evidence="3">Clathrin-coated vesicle</location>
    </subcellularLocation>
    <subcellularLocation>
        <location evidence="4">Golgi apparatus</location>
        <location evidence="4">trans-Golgi network membrane</location>
        <topology evidence="4">Peripheral membrane protein</topology>
    </subcellularLocation>
    <subcellularLocation>
        <location evidence="8">Membrane</location>
        <location evidence="8">Clathrin-coated pit</location>
    </subcellularLocation>
    <subcellularLocation>
        <location evidence="2">Nucleus</location>
    </subcellularLocation>
</comment>
<dbReference type="FunFam" id="3.40.850.10:FF:000357">
    <property type="entry name" value="Myosin, heavy chain 11a, smooth muscle"/>
    <property type="match status" value="1"/>
</dbReference>
<keyword evidence="25" id="KW-0505">Motor protein</keyword>
<dbReference type="Pfam" id="PF21521">
    <property type="entry name" value="MYO6_lever"/>
    <property type="match status" value="1"/>
</dbReference>
<dbReference type="InterPro" id="IPR001609">
    <property type="entry name" value="Myosin_head_motor_dom-like"/>
</dbReference>
<dbReference type="CDD" id="cd21958">
    <property type="entry name" value="MyUb_Myo6"/>
    <property type="match status" value="1"/>
</dbReference>
<evidence type="ECO:0000256" key="16">
    <source>
        <dbReference type="ARBA" id="ARBA00022583"/>
    </source>
</evidence>
<feature type="region of interest" description="Disordered" evidence="33">
    <location>
        <begin position="868"/>
        <end position="915"/>
    </location>
</feature>
<keyword evidence="23 32" id="KW-0518">Myosin</keyword>
<evidence type="ECO:0000256" key="30">
    <source>
        <dbReference type="ARBA" id="ARBA00023329"/>
    </source>
</evidence>
<dbReference type="Gene3D" id="2.30.30.360">
    <property type="entry name" value="Myosin S1 fragment, N-terminal"/>
    <property type="match status" value="1"/>
</dbReference>
<evidence type="ECO:0000256" key="7">
    <source>
        <dbReference type="ARBA" id="ARBA00004556"/>
    </source>
</evidence>
<evidence type="ECO:0000256" key="4">
    <source>
        <dbReference type="ARBA" id="ARBA00004150"/>
    </source>
</evidence>
<dbReference type="GO" id="GO:0005634">
    <property type="term" value="C:nucleus"/>
    <property type="evidence" value="ECO:0007669"/>
    <property type="project" value="UniProtKB-SubCell"/>
</dbReference>
<dbReference type="GO" id="GO:0005524">
    <property type="term" value="F:ATP binding"/>
    <property type="evidence" value="ECO:0007669"/>
    <property type="project" value="UniProtKB-KW"/>
</dbReference>
<dbReference type="InterPro" id="IPR049016">
    <property type="entry name" value="MYO6_lever"/>
</dbReference>
<keyword evidence="22" id="KW-0333">Golgi apparatus</keyword>
<dbReference type="AlphaFoldDB" id="A0A673L037"/>
<dbReference type="PRINTS" id="PR00193">
    <property type="entry name" value="MYOSINHEAVY"/>
</dbReference>
<evidence type="ECO:0000256" key="9">
    <source>
        <dbReference type="ARBA" id="ARBA00004632"/>
    </source>
</evidence>
<proteinExistence type="inferred from homology"/>
<evidence type="ECO:0000256" key="28">
    <source>
        <dbReference type="ARBA" id="ARBA00023242"/>
    </source>
</evidence>
<dbReference type="GO" id="GO:0030139">
    <property type="term" value="C:endocytic vesicle"/>
    <property type="evidence" value="ECO:0007669"/>
    <property type="project" value="TreeGrafter"/>
</dbReference>
<dbReference type="Gene3D" id="3.40.850.10">
    <property type="entry name" value="Kinesin motor domain"/>
    <property type="match status" value="2"/>
</dbReference>
<evidence type="ECO:0000313" key="36">
    <source>
        <dbReference type="Ensembl" id="ENSSRHP00000070356.1"/>
    </source>
</evidence>
<keyword evidence="28" id="KW-0539">Nucleus</keyword>
<evidence type="ECO:0000256" key="20">
    <source>
        <dbReference type="ARBA" id="ARBA00022860"/>
    </source>
</evidence>
<dbReference type="PROSITE" id="PS51456">
    <property type="entry name" value="MYOSIN_MOTOR"/>
    <property type="match status" value="1"/>
</dbReference>
<evidence type="ECO:0000256" key="24">
    <source>
        <dbReference type="ARBA" id="ARBA00023136"/>
    </source>
</evidence>
<reference evidence="36" key="2">
    <citation type="submission" date="2025-09" db="UniProtKB">
        <authorList>
            <consortium name="Ensembl"/>
        </authorList>
    </citation>
    <scope>IDENTIFICATION</scope>
</reference>
<dbReference type="GO" id="GO:0007015">
    <property type="term" value="P:actin filament organization"/>
    <property type="evidence" value="ECO:0007669"/>
    <property type="project" value="TreeGrafter"/>
</dbReference>
<evidence type="ECO:0000256" key="31">
    <source>
        <dbReference type="ARBA" id="ARBA00030027"/>
    </source>
</evidence>
<evidence type="ECO:0000256" key="25">
    <source>
        <dbReference type="ARBA" id="ARBA00023175"/>
    </source>
</evidence>
<evidence type="ECO:0000256" key="18">
    <source>
        <dbReference type="ARBA" id="ARBA00022741"/>
    </source>
</evidence>
<dbReference type="PROSITE" id="PS50096">
    <property type="entry name" value="IQ"/>
    <property type="match status" value="1"/>
</dbReference>
<dbReference type="GO" id="GO:0048471">
    <property type="term" value="C:perinuclear region of cytoplasm"/>
    <property type="evidence" value="ECO:0007669"/>
    <property type="project" value="UniProtKB-SubCell"/>
</dbReference>
<dbReference type="GO" id="GO:0016459">
    <property type="term" value="C:myosin complex"/>
    <property type="evidence" value="ECO:0007669"/>
    <property type="project" value="UniProtKB-KW"/>
</dbReference>
<dbReference type="GO" id="GO:0015031">
    <property type="term" value="P:protein transport"/>
    <property type="evidence" value="ECO:0007669"/>
    <property type="project" value="UniProtKB-KW"/>
</dbReference>
<dbReference type="InterPro" id="IPR036961">
    <property type="entry name" value="Kinesin_motor_dom_sf"/>
</dbReference>
<dbReference type="GO" id="GO:0051015">
    <property type="term" value="F:actin filament binding"/>
    <property type="evidence" value="ECO:0007669"/>
    <property type="project" value="InterPro"/>
</dbReference>
<evidence type="ECO:0000256" key="26">
    <source>
        <dbReference type="ARBA" id="ARBA00023176"/>
    </source>
</evidence>
<comment type="caution">
    <text evidence="32">Lacks conserved residue(s) required for the propagation of feature annotation.</text>
</comment>
<dbReference type="GO" id="GO:0005794">
    <property type="term" value="C:Golgi apparatus"/>
    <property type="evidence" value="ECO:0007669"/>
    <property type="project" value="UniProtKB-SubCell"/>
</dbReference>
<keyword evidence="20" id="KW-0112">Calmodulin-binding</keyword>
<dbReference type="Gene3D" id="6.10.220.10">
    <property type="match status" value="1"/>
</dbReference>
<keyword evidence="30" id="KW-0968">Cytoplasmic vesicle</keyword>
<keyword evidence="12" id="KW-0813">Transport</keyword>
<evidence type="ECO:0000256" key="3">
    <source>
        <dbReference type="ARBA" id="ARBA00004132"/>
    </source>
</evidence>
<evidence type="ECO:0000259" key="34">
    <source>
        <dbReference type="PROSITE" id="PS51456"/>
    </source>
</evidence>
<sequence length="1189" mass="137796">MEDGKPVWAPHPTDGFQLGMIVDIGTDALTIEPLNQRGKTFLAPISQVFPAEDNVNKHVEDNCSLMYLNEATLLNNIRVRYSKDLIYTSVANILIAVNPYFDIPKLYSPETIKSYQGRSLGTLPPHVYAIADKAYRDMRVLKMSQSIIVSGESANPLLEAFGNAKTVRNNNSSRFGKFVEIHFNEKNAVVGGFVSHYLLEKSRICMQGAEERNYHIFYRLCAGASEDIRNMLHLNSPDNFRYLNRGCTRYFANKDSDKQIMQNRKSPEVRGCHEGPFKLNLFRVVAGVLHLGNIDFEETGSTSGGCILKNQTSQTLEYCAELLGLDEDDLRVSLTTRVMLTTAGGAKGTVIKVPLKVEQANNARDALAKAIYSRLFDHVVKRVNQCFPFDTSSNFIGVLDIAGFEYFEHNSFEQFCINYCNEKLQQFFNERILKAEQELYQKEGLGVNEVHYVDNQDCIDLVEAKLVGILDILDEENRLPQPSDQHFAEAVHSKHKDHFRLTVPRKSKLTIHRNLRDDEGFIIRHFAGAVCYETQTQFVEKNNDALHMSLESLVCESKDKFVGDLFENNSNSKDSKQKAGKLSFISVGNKFKVNLALCFELLILLIPNLKMVSHQFEGAQILSQLQCSGMVSVLDLMQGGFPSRAPFHELYNMYKQYMPNKLTRLDPRLFCKALFKALGLNENDYKFGLTRVFFRPGKFAEFDQIMKSDPEHLAELVKQVNKWLVCSRWKKVQWCTLSVIKLRNKMSFRASACIKIQKAVRMWLCRRRHKPRIDGMVKVKNLRKRMEKFNEAVNGLKEGKQEMSKQVEELAASTDALMAKIKSTVMSRKEIEQEYEGLVKRSEQLLSSMQKKKQEQEETERLKRIQEEMERERKRHKEEEQLRKQEEEDRHMKAEMEQKRKQEEEERKKREEEERVMQAELEMQLALEREEETQRQTMLEQERRDRELAMRIAQSEAELIQDEAQMDPSLRRGAQVQANKVAAGVKKYDLSKWKYAELRDAINTSCDIEMLAACREEFHRRLKVYHAWKSKNKKRNTDTEMRAPKSVTDYAQQNPAPPVPARQQEIAMNRQQRYFRIPFIRPADQYKDPQNKKKGWWYAHFDGPWIARQMELHPDKQPILLVAGKDDMEMCELSLEETGLTRKRGAEILPRQFEEIWERCGGIQYLRNAIESKQARPTYATAMLQNLLK</sequence>
<dbReference type="GO" id="GO:0042472">
    <property type="term" value="P:inner ear morphogenesis"/>
    <property type="evidence" value="ECO:0007669"/>
    <property type="project" value="TreeGrafter"/>
</dbReference>
<evidence type="ECO:0000259" key="35">
    <source>
        <dbReference type="PROSITE" id="PS51844"/>
    </source>
</evidence>
<dbReference type="CDD" id="cd01382">
    <property type="entry name" value="MYSc_Myo6"/>
    <property type="match status" value="1"/>
</dbReference>
<dbReference type="GO" id="GO:0005902">
    <property type="term" value="C:microvillus"/>
    <property type="evidence" value="ECO:0007669"/>
    <property type="project" value="UniProtKB-SubCell"/>
</dbReference>
<dbReference type="GO" id="GO:0030175">
    <property type="term" value="C:filopodium"/>
    <property type="evidence" value="ECO:0007669"/>
    <property type="project" value="UniProtKB-SubCell"/>
</dbReference>
<keyword evidence="16" id="KW-0254">Endocytosis</keyword>
<dbReference type="GO" id="GO:0005829">
    <property type="term" value="C:cytosol"/>
    <property type="evidence" value="ECO:0007669"/>
    <property type="project" value="UniProtKB-SubCell"/>
</dbReference>
<dbReference type="Gene3D" id="1.20.58.530">
    <property type="match status" value="1"/>
</dbReference>
<name>A0A673L037_9TELE</name>
<gene>
    <name evidence="36" type="primary">LOC107752750</name>
</gene>
<dbReference type="InterPro" id="IPR004009">
    <property type="entry name" value="SH3_Myosin"/>
</dbReference>
<keyword evidence="21" id="KW-0653">Protein transport</keyword>
<evidence type="ECO:0000256" key="14">
    <source>
        <dbReference type="ARBA" id="ARBA00022490"/>
    </source>
</evidence>
<evidence type="ECO:0000256" key="23">
    <source>
        <dbReference type="ARBA" id="ARBA00023123"/>
    </source>
</evidence>
<dbReference type="Ensembl" id="ENSSRHT00000072275.1">
    <property type="protein sequence ID" value="ENSSRHP00000070356.1"/>
    <property type="gene ID" value="ENSSRHG00000032692.1"/>
</dbReference>
<evidence type="ECO:0000256" key="10">
    <source>
        <dbReference type="ARBA" id="ARBA00008314"/>
    </source>
</evidence>
<accession>A0A673L037</accession>
<dbReference type="Gene3D" id="1.20.120.720">
    <property type="entry name" value="Myosin VI head, motor domain, U50 subdomain"/>
    <property type="match status" value="1"/>
</dbReference>
<dbReference type="GO" id="GO:0005516">
    <property type="term" value="F:calmodulin binding"/>
    <property type="evidence" value="ECO:0007669"/>
    <property type="project" value="UniProtKB-KW"/>
</dbReference>